<keyword evidence="1" id="KW-1133">Transmembrane helix</keyword>
<proteinExistence type="predicted"/>
<dbReference type="STRING" id="1618481.US54_C0024G0014"/>
<dbReference type="AlphaFoldDB" id="A0A0G0H6S2"/>
<comment type="caution">
    <text evidence="2">The sequence shown here is derived from an EMBL/GenBank/DDBJ whole genome shotgun (WGS) entry which is preliminary data.</text>
</comment>
<accession>A0A0G0H6S2</accession>
<evidence type="ECO:0000313" key="3">
    <source>
        <dbReference type="Proteomes" id="UP000034471"/>
    </source>
</evidence>
<gene>
    <name evidence="2" type="ORF">US54_C0024G0014</name>
</gene>
<sequence>MKNMIKGKRMDKIKNRYLMRAVSFLIILVVLLLIVSYLYEKSDRGRITVFTTLTHQQLKAKLAGGTYCKKDEDCVNTYSCTLGCRPINVTTAKEIIADSSLLEKVYRYENCAVKSWGCQIYPVSCVNNQCQTVSQYCEENTDCTNLNCSTIVNPSQYVNEWDLMIATNEHPWVSNVCPENRNEAFCVCDLRIK</sequence>
<evidence type="ECO:0000256" key="1">
    <source>
        <dbReference type="SAM" id="Phobius"/>
    </source>
</evidence>
<dbReference type="Proteomes" id="UP000034471">
    <property type="component" value="Unassembled WGS sequence"/>
</dbReference>
<protein>
    <submittedName>
        <fullName evidence="2">Uncharacterized protein</fullName>
    </submittedName>
</protein>
<feature type="transmembrane region" description="Helical" evidence="1">
    <location>
        <begin position="21"/>
        <end position="39"/>
    </location>
</feature>
<organism evidence="2 3">
    <name type="scientific">Candidatus Roizmanbacteria bacterium GW2011_GWA2_37_7</name>
    <dbReference type="NCBI Taxonomy" id="1618481"/>
    <lineage>
        <taxon>Bacteria</taxon>
        <taxon>Candidatus Roizmaniibacteriota</taxon>
    </lineage>
</organism>
<keyword evidence="1" id="KW-0812">Transmembrane</keyword>
<evidence type="ECO:0000313" key="2">
    <source>
        <dbReference type="EMBL" id="KKQ37847.1"/>
    </source>
</evidence>
<name>A0A0G0H6S2_9BACT</name>
<dbReference type="EMBL" id="LBTJ01000024">
    <property type="protein sequence ID" value="KKQ37847.1"/>
    <property type="molecule type" value="Genomic_DNA"/>
</dbReference>
<keyword evidence="1" id="KW-0472">Membrane</keyword>
<reference evidence="2 3" key="1">
    <citation type="journal article" date="2015" name="Nature">
        <title>rRNA introns, odd ribosomes, and small enigmatic genomes across a large radiation of phyla.</title>
        <authorList>
            <person name="Brown C.T."/>
            <person name="Hug L.A."/>
            <person name="Thomas B.C."/>
            <person name="Sharon I."/>
            <person name="Castelle C.J."/>
            <person name="Singh A."/>
            <person name="Wilkins M.J."/>
            <person name="Williams K.H."/>
            <person name="Banfield J.F."/>
        </authorList>
    </citation>
    <scope>NUCLEOTIDE SEQUENCE [LARGE SCALE GENOMIC DNA]</scope>
</reference>